<evidence type="ECO:0000259" key="7">
    <source>
        <dbReference type="PROSITE" id="PS50016"/>
    </source>
</evidence>
<dbReference type="CDD" id="cd10567">
    <property type="entry name" value="SWIB-MDM2_like"/>
    <property type="match status" value="1"/>
</dbReference>
<feature type="domain" description="DM2" evidence="9">
    <location>
        <begin position="881"/>
        <end position="964"/>
    </location>
</feature>
<dbReference type="PANTHER" id="PTHR46695">
    <property type="entry name" value="ZINC FINGER CCCH DOMAIN-CONTAINING PROTEIN 44-RELATED"/>
    <property type="match status" value="1"/>
</dbReference>
<dbReference type="InterPro" id="IPR036128">
    <property type="entry name" value="Plus3-like_sf"/>
</dbReference>
<evidence type="ECO:0000259" key="8">
    <source>
        <dbReference type="PROSITE" id="PS51360"/>
    </source>
</evidence>
<evidence type="ECO:0000313" key="11">
    <source>
        <dbReference type="Proteomes" id="UP000541444"/>
    </source>
</evidence>
<dbReference type="Pfam" id="PF02201">
    <property type="entry name" value="SWIB"/>
    <property type="match status" value="1"/>
</dbReference>
<evidence type="ECO:0000313" key="10">
    <source>
        <dbReference type="EMBL" id="KAF6145419.1"/>
    </source>
</evidence>
<feature type="domain" description="Plus3" evidence="8">
    <location>
        <begin position="1018"/>
        <end position="1151"/>
    </location>
</feature>
<reference evidence="10 11" key="1">
    <citation type="journal article" date="2020" name="IScience">
        <title>Genome Sequencing of the Endangered Kingdonia uniflora (Circaeasteraceae, Ranunculales) Reveals Potential Mechanisms of Evolutionary Specialization.</title>
        <authorList>
            <person name="Sun Y."/>
            <person name="Deng T."/>
            <person name="Zhang A."/>
            <person name="Moore M.J."/>
            <person name="Landis J.B."/>
            <person name="Lin N."/>
            <person name="Zhang H."/>
            <person name="Zhang X."/>
            <person name="Huang J."/>
            <person name="Zhang X."/>
            <person name="Sun H."/>
            <person name="Wang H."/>
        </authorList>
    </citation>
    <scope>NUCLEOTIDE SEQUENCE [LARGE SCALE GENOMIC DNA]</scope>
    <source>
        <strain evidence="10">TB1705</strain>
        <tissue evidence="10">Leaf</tissue>
    </source>
</reference>
<dbReference type="EMBL" id="JACGCM010002066">
    <property type="protein sequence ID" value="KAF6145419.1"/>
    <property type="molecule type" value="Genomic_DNA"/>
</dbReference>
<organism evidence="10 11">
    <name type="scientific">Kingdonia uniflora</name>
    <dbReference type="NCBI Taxonomy" id="39325"/>
    <lineage>
        <taxon>Eukaryota</taxon>
        <taxon>Viridiplantae</taxon>
        <taxon>Streptophyta</taxon>
        <taxon>Embryophyta</taxon>
        <taxon>Tracheophyta</taxon>
        <taxon>Spermatophyta</taxon>
        <taxon>Magnoliopsida</taxon>
        <taxon>Ranunculales</taxon>
        <taxon>Circaeasteraceae</taxon>
        <taxon>Kingdonia</taxon>
    </lineage>
</organism>
<dbReference type="InterPro" id="IPR013083">
    <property type="entry name" value="Znf_RING/FYVE/PHD"/>
</dbReference>
<dbReference type="Gene3D" id="3.30.40.10">
    <property type="entry name" value="Zinc/RING finger domain, C3HC4 (zinc finger)"/>
    <property type="match status" value="1"/>
</dbReference>
<feature type="compositionally biased region" description="Low complexity" evidence="6">
    <location>
        <begin position="832"/>
        <end position="849"/>
    </location>
</feature>
<feature type="region of interest" description="Disordered" evidence="6">
    <location>
        <begin position="1"/>
        <end position="20"/>
    </location>
</feature>
<dbReference type="SUPFAM" id="SSF57903">
    <property type="entry name" value="FYVE/PHD zinc finger"/>
    <property type="match status" value="1"/>
</dbReference>
<comment type="caution">
    <text evidence="10">The sequence shown here is derived from an EMBL/GenBank/DDBJ whole genome shotgun (WGS) entry which is preliminary data.</text>
</comment>
<dbReference type="PROSITE" id="PS51360">
    <property type="entry name" value="PLUS3"/>
    <property type="match status" value="1"/>
</dbReference>
<dbReference type="SMART" id="SM00249">
    <property type="entry name" value="PHD"/>
    <property type="match status" value="1"/>
</dbReference>
<feature type="region of interest" description="Disordered" evidence="6">
    <location>
        <begin position="560"/>
        <end position="605"/>
    </location>
</feature>
<dbReference type="PANTHER" id="PTHR46695:SF5">
    <property type="entry name" value="RNA POLYMERASE-ASSOCIATED PROTEIN RTF1 HOMOLOG"/>
    <property type="match status" value="1"/>
</dbReference>
<dbReference type="Pfam" id="PF25980">
    <property type="entry name" value="NERD_plant"/>
    <property type="match status" value="1"/>
</dbReference>
<gene>
    <name evidence="10" type="ORF">GIB67_029188</name>
</gene>
<dbReference type="GO" id="GO:0008270">
    <property type="term" value="F:zinc ion binding"/>
    <property type="evidence" value="ECO:0007669"/>
    <property type="project" value="UniProtKB-KW"/>
</dbReference>
<proteinExistence type="predicted"/>
<dbReference type="InterPro" id="IPR019835">
    <property type="entry name" value="SWIB_domain"/>
</dbReference>
<feature type="domain" description="PHD-type" evidence="7">
    <location>
        <begin position="669"/>
        <end position="735"/>
    </location>
</feature>
<feature type="region of interest" description="Disordered" evidence="6">
    <location>
        <begin position="814"/>
        <end position="860"/>
    </location>
</feature>
<keyword evidence="3" id="KW-0862">Zinc</keyword>
<dbReference type="InterPro" id="IPR004343">
    <property type="entry name" value="Plus-3_dom"/>
</dbReference>
<evidence type="ECO:0008006" key="12">
    <source>
        <dbReference type="Google" id="ProtNLM"/>
    </source>
</evidence>
<dbReference type="Proteomes" id="UP000541444">
    <property type="component" value="Unassembled WGS sequence"/>
</dbReference>
<keyword evidence="1" id="KW-0479">Metal-binding</keyword>
<dbReference type="PROSITE" id="PS01359">
    <property type="entry name" value="ZF_PHD_1"/>
    <property type="match status" value="1"/>
</dbReference>
<dbReference type="InterPro" id="IPR019787">
    <property type="entry name" value="Znf_PHD-finger"/>
</dbReference>
<evidence type="ECO:0000259" key="9">
    <source>
        <dbReference type="PROSITE" id="PS51925"/>
    </source>
</evidence>
<dbReference type="Gene3D" id="3.90.70.200">
    <property type="entry name" value="Plus-3 domain"/>
    <property type="match status" value="1"/>
</dbReference>
<dbReference type="CDD" id="cd15568">
    <property type="entry name" value="PHD5_NSD"/>
    <property type="match status" value="1"/>
</dbReference>
<dbReference type="InterPro" id="IPR011011">
    <property type="entry name" value="Znf_FYVE_PHD"/>
</dbReference>
<dbReference type="InterPro" id="IPR019786">
    <property type="entry name" value="Zinc_finger_PHD-type_CS"/>
</dbReference>
<dbReference type="PROSITE" id="PS51925">
    <property type="entry name" value="SWIB_MDM2"/>
    <property type="match status" value="1"/>
</dbReference>
<name>A0A7J7LS52_9MAGN</name>
<dbReference type="OrthoDB" id="6415790at2759"/>
<evidence type="ECO:0000256" key="2">
    <source>
        <dbReference type="ARBA" id="ARBA00022771"/>
    </source>
</evidence>
<evidence type="ECO:0000256" key="3">
    <source>
        <dbReference type="ARBA" id="ARBA00022833"/>
    </source>
</evidence>
<evidence type="ECO:0000256" key="6">
    <source>
        <dbReference type="SAM" id="MobiDB-lite"/>
    </source>
</evidence>
<sequence length="1259" mass="141348">MEEDDEGLGFHTPQQDFIDEKKKQCEVAPEMVDYDVFKPQIDDDSRGGETYMSVSNSLSVEGEPSIVEQRCEQVSIQRDDSGDEKPSNAEVVPEIEVSHVEETLTVEQRRDSIEQPEVVSEIEVSHLDVEEELVQLGDEIEIEIGDYEVEELIDVFESVEVSTDINNDSQVHRITNVLEFEGLHEIGDSHFEVSHSVRIDAAADDEEGAPKDLEGTFSVQRFEVLSQIGHSHVEESPGVHAGEEGDLPKVLEGGMNVQSFEDCPMVYDDETDIVVDKDDALKELEETSSVQQFKVSPIVHDDETNAPKYLEETLNAQQLEVSPMVHDDGPGIVADKKDVLKDLEGVSNIQQFKVLPQIGDSQGEKPENVQKSEVAPMVDADEADVVADKEDGQKDLDGTSVQQLEVLPQIGDSQVEEPLNARQEEVSPMVDATVDNEEKEAPKDSFKVQVIGVLEESTAIVEGVSPMDIEENVPVEPRAQESETLLQVEEIYVEKPTDIQQFVVSPMAEDEDKKNVLKDPPNAQEVEVLPRTGDEDELSNKAVEENVLVEPSTVSQFEALPEAGVSKESTVSNEVSARVEKENVPDEALDAQGFKAPETEDSHVVEEEISPMVEEEDALLPDVEMDSEVAETEGGETSGGGIGKRKRGRPAKAQIKTPPPKKKEKKEEEDVCFICFDGGNLVLCDRRGCPKAYHPTCVNRDEAFFRSKGRWNCGWHLCSICEKAAHYMCYTCTYSLCKGCIKEAEFYCVRGSKGFCETCMRTVRLIEKNEQGDKTQVNFNDKNSWEYLFKEYWIDLKRKLSMTLDELSQARNPWNGSAKVESSDELYDGNNDHGSNSDSSSENIEVISNTKKRKGRKQSKLSKEVFPSVVAVGGGGEGTSTSSSAEWASKDLLEFVSHMKKGDTSVLSQFDVQALLLEYIKQNNLRDPRKKSQIVCDSRLENLFGKARVGHFEMLKLLESHFLIKEDSQADDTRGEIVDTESSQLEVDGGSDSLKKRRKSRKKGDERLSQTNLDEYAAINVHNIHLLYLRRNLMEDLLDDSEKFHDRVVGSFVRIRISGSGQKHDMYRLVQVVGTRKVPDQYKTGKRSTDIVLEIVNLSKTESISIDTVSNQDFSEDECMRLRQSIKCGLISRMTVGELQEKAIVLQEVRVNDWLETEKLRLSNLRDRASDRGRRKEYPFFFLAGELLQILFHSKTYPSSEQTSLYLASLFLLKENSFQVWTELDLQVCSHLSPLPEYYRILVPGKGSESCLTDEAFNP</sequence>
<dbReference type="Pfam" id="PF03126">
    <property type="entry name" value="Plus-3"/>
    <property type="match status" value="1"/>
</dbReference>
<dbReference type="GO" id="GO:0003677">
    <property type="term" value="F:DNA binding"/>
    <property type="evidence" value="ECO:0007669"/>
    <property type="project" value="UniProtKB-KW"/>
</dbReference>
<evidence type="ECO:0000256" key="1">
    <source>
        <dbReference type="ARBA" id="ARBA00022723"/>
    </source>
</evidence>
<keyword evidence="2 5" id="KW-0863">Zinc-finger</keyword>
<dbReference type="InterPro" id="IPR001965">
    <property type="entry name" value="Znf_PHD"/>
</dbReference>
<dbReference type="Gene3D" id="1.10.245.10">
    <property type="entry name" value="SWIB/MDM2 domain"/>
    <property type="match status" value="1"/>
</dbReference>
<evidence type="ECO:0000256" key="5">
    <source>
        <dbReference type="PROSITE-ProRule" id="PRU00146"/>
    </source>
</evidence>
<dbReference type="FunFam" id="3.90.70.200:FF:000002">
    <property type="entry name" value="Zinc finger CCCH domain-containing protein 19"/>
    <property type="match status" value="1"/>
</dbReference>
<dbReference type="SMART" id="SM00151">
    <property type="entry name" value="SWIB"/>
    <property type="match status" value="1"/>
</dbReference>
<dbReference type="SUPFAM" id="SSF159042">
    <property type="entry name" value="Plus3-like"/>
    <property type="match status" value="1"/>
</dbReference>
<accession>A0A7J7LS52</accession>
<dbReference type="SMART" id="SM00719">
    <property type="entry name" value="Plus3"/>
    <property type="match status" value="1"/>
</dbReference>
<dbReference type="PROSITE" id="PS50016">
    <property type="entry name" value="ZF_PHD_2"/>
    <property type="match status" value="1"/>
</dbReference>
<dbReference type="AlphaFoldDB" id="A0A7J7LS52"/>
<protein>
    <recommendedName>
        <fullName evidence="12">Zinc finger CCCH domain-containing protein 19</fullName>
    </recommendedName>
</protein>
<dbReference type="InterPro" id="IPR036885">
    <property type="entry name" value="SWIB_MDM2_dom_sf"/>
</dbReference>
<dbReference type="SUPFAM" id="SSF47592">
    <property type="entry name" value="SWIB/MDM2 domain"/>
    <property type="match status" value="1"/>
</dbReference>
<keyword evidence="11" id="KW-1185">Reference proteome</keyword>
<feature type="region of interest" description="Disordered" evidence="6">
    <location>
        <begin position="973"/>
        <end position="1007"/>
    </location>
</feature>
<dbReference type="InterPro" id="IPR058668">
    <property type="entry name" value="NERD_dom"/>
</dbReference>
<evidence type="ECO:0000256" key="4">
    <source>
        <dbReference type="ARBA" id="ARBA00023125"/>
    </source>
</evidence>
<dbReference type="FunFam" id="3.30.40.10:FF:000303">
    <property type="entry name" value="Zinc finger CCCH domain-containing protein 19"/>
    <property type="match status" value="1"/>
</dbReference>
<dbReference type="InterPro" id="IPR003121">
    <property type="entry name" value="SWIB_MDM2_domain"/>
</dbReference>
<feature type="region of interest" description="Disordered" evidence="6">
    <location>
        <begin position="627"/>
        <end position="663"/>
    </location>
</feature>
<feature type="compositionally biased region" description="Basic residues" evidence="6">
    <location>
        <begin position="850"/>
        <end position="860"/>
    </location>
</feature>
<keyword evidence="4" id="KW-0238">DNA-binding</keyword>